<dbReference type="OrthoDB" id="1745962at2759"/>
<sequence length="696" mass="77689">PDFTQQLVETGAEDDVSMALVVFSLQYIFFNHELWKYRVKHARWKVTLKVLELMKICVMAVPISEKLGGIVKDSLLSDPSVHSSLYWIMCITTETLEPGLYEVEEIEGLRMSVCSALDVVFAMLTAFPKHASFSPSNVVIYTTNPIPVVTAVISLTSYFWDPAIQVGAAKVLSVLCVIAENTQPYKFGNVSLVSDDKQFAYALGSVCSVTLSNFFNSSISDCSGGKELNSLILSDLYYHLQGELEGRKMNSPPFKELAQFLLQSNFSQTEHNYKRDFLGHVSDVYVFDLVCIRKDLGLPFWDHSKWEASKAIVEKMLSYMQDANLMSFFLSSKLRALKALATILSVYGGNWTEIKTGSIGRGMSETLLSSCVEGVCKCLQTTVESLVSAVGPSADIINFFGAQAELLLCLIRLLCKRFSEKTNRLLSLRIFALVLKTSATSLRVLCSIVPSMDALVAIMNFFLLALLLSAECFQSSSSFQEKEDKKSAEAFTEVSLLCQGLLPILCSCTEIVDCCNLSVALMDLILNGFLTSSTWLPIIQKHLRLQLVIQKLRERDSFPCKTVFSVQNGSGVPISTGEDEKRQHIWGLGLTVVTVMIYSLGGSSSCVDFVDTVIPYFFSEKDYVMLYHLDLPYLPSDVLGKKRARTQKTQTSLTALREIEHTLMFICVAAKHRKSWLKSMKEMNSQIRERSIHLLA</sequence>
<organism evidence="1 2">
    <name type="scientific">Coptis chinensis</name>
    <dbReference type="NCBI Taxonomy" id="261450"/>
    <lineage>
        <taxon>Eukaryota</taxon>
        <taxon>Viridiplantae</taxon>
        <taxon>Streptophyta</taxon>
        <taxon>Embryophyta</taxon>
        <taxon>Tracheophyta</taxon>
        <taxon>Spermatophyta</taxon>
        <taxon>Magnoliopsida</taxon>
        <taxon>Ranunculales</taxon>
        <taxon>Ranunculaceae</taxon>
        <taxon>Coptidoideae</taxon>
        <taxon>Coptis</taxon>
    </lineage>
</organism>
<keyword evidence="2" id="KW-1185">Reference proteome</keyword>
<dbReference type="GO" id="GO:0017056">
    <property type="term" value="F:structural constituent of nuclear pore"/>
    <property type="evidence" value="ECO:0007669"/>
    <property type="project" value="InterPro"/>
</dbReference>
<dbReference type="Proteomes" id="UP000631114">
    <property type="component" value="Unassembled WGS sequence"/>
</dbReference>
<dbReference type="PANTHER" id="PTHR31431:SF1">
    <property type="entry name" value="NUCLEOPORIN NUP188"/>
    <property type="match status" value="1"/>
</dbReference>
<protein>
    <submittedName>
        <fullName evidence="1">Uncharacterized protein</fullName>
    </submittedName>
</protein>
<dbReference type="PANTHER" id="PTHR31431">
    <property type="entry name" value="NUCLEOPORIN NUP188 HOMOLOG"/>
    <property type="match status" value="1"/>
</dbReference>
<reference evidence="1 2" key="1">
    <citation type="submission" date="2020-10" db="EMBL/GenBank/DDBJ databases">
        <title>The Coptis chinensis genome and diversification of protoberbering-type alkaloids.</title>
        <authorList>
            <person name="Wang B."/>
            <person name="Shu S."/>
            <person name="Song C."/>
            <person name="Liu Y."/>
        </authorList>
    </citation>
    <scope>NUCLEOTIDE SEQUENCE [LARGE SCALE GENOMIC DNA]</scope>
    <source>
        <strain evidence="1">HL-2020</strain>
        <tissue evidence="1">Leaf</tissue>
    </source>
</reference>
<accession>A0A835LQU3</accession>
<dbReference type="GO" id="GO:0044611">
    <property type="term" value="C:nuclear pore inner ring"/>
    <property type="evidence" value="ECO:0007669"/>
    <property type="project" value="TreeGrafter"/>
</dbReference>
<evidence type="ECO:0000313" key="2">
    <source>
        <dbReference type="Proteomes" id="UP000631114"/>
    </source>
</evidence>
<dbReference type="EMBL" id="JADFTS010000006">
    <property type="protein sequence ID" value="KAF9600144.1"/>
    <property type="molecule type" value="Genomic_DNA"/>
</dbReference>
<dbReference type="InterPro" id="IPR044840">
    <property type="entry name" value="Nup188"/>
</dbReference>
<comment type="caution">
    <text evidence="1">The sequence shown here is derived from an EMBL/GenBank/DDBJ whole genome shotgun (WGS) entry which is preliminary data.</text>
</comment>
<dbReference type="GO" id="GO:0006606">
    <property type="term" value="P:protein import into nucleus"/>
    <property type="evidence" value="ECO:0007669"/>
    <property type="project" value="TreeGrafter"/>
</dbReference>
<dbReference type="GO" id="GO:0006405">
    <property type="term" value="P:RNA export from nucleus"/>
    <property type="evidence" value="ECO:0007669"/>
    <property type="project" value="TreeGrafter"/>
</dbReference>
<proteinExistence type="predicted"/>
<name>A0A835LQU3_9MAGN</name>
<gene>
    <name evidence="1" type="ORF">IFM89_004755</name>
</gene>
<evidence type="ECO:0000313" key="1">
    <source>
        <dbReference type="EMBL" id="KAF9600144.1"/>
    </source>
</evidence>
<feature type="non-terminal residue" evidence="1">
    <location>
        <position position="696"/>
    </location>
</feature>
<dbReference type="AlphaFoldDB" id="A0A835LQU3"/>